<dbReference type="EMBL" id="AGXP01000022">
    <property type="protein sequence ID" value="EIY98807.1"/>
    <property type="molecule type" value="Genomic_DNA"/>
</dbReference>
<sequence>MKKIYIVSGYYYPEQTPRAYRTTELAEEYSRRGYAVEVYLPKKSGVLYSTGDDNITINYFSNNDVWNLLSGSSFVSKVINKVLNNVAFYINYPVIQYLWLIPHNIVLKDNINKIISIAQPHSIHWGIERLLAKQKEEKILWIADCGDPFMGNQVKRPPFYFKYLEKRFCSKCDFITVPTEAAINAYYEEFHSKIRVIPQGFSFKNIIIDNYAKNSIPTFAYAGIFYKGYRDPTRFFIYLSSLKFDFRFILYSPESRVICKYKRILGDKLIIKQPIPREKLIKELSKLDFLININNTGSFQTPSKLIDYKLSRRPILTIDNSKRNYADLLSFIKGDFSHDTQIDNLQDYNIENVVDKFEKLDK</sequence>
<dbReference type="SUPFAM" id="SSF53756">
    <property type="entry name" value="UDP-Glycosyltransferase/glycogen phosphorylase"/>
    <property type="match status" value="1"/>
</dbReference>
<reference evidence="1 2" key="1">
    <citation type="submission" date="2012-02" db="EMBL/GenBank/DDBJ databases">
        <title>The Genome Sequence of Bacteroides fragilis CL05T12C13.</title>
        <authorList>
            <consortium name="The Broad Institute Genome Sequencing Platform"/>
            <person name="Earl A."/>
            <person name="Ward D."/>
            <person name="Feldgarden M."/>
            <person name="Gevers D."/>
            <person name="Zitomersky N.L."/>
            <person name="Coyne M.J."/>
            <person name="Comstock L.E."/>
            <person name="Young S.K."/>
            <person name="Zeng Q."/>
            <person name="Gargeya S."/>
            <person name="Fitzgerald M."/>
            <person name="Haas B."/>
            <person name="Abouelleil A."/>
            <person name="Alvarado L."/>
            <person name="Arachchi H.M."/>
            <person name="Berlin A."/>
            <person name="Chapman S.B."/>
            <person name="Gearin G."/>
            <person name="Goldberg J."/>
            <person name="Griggs A."/>
            <person name="Gujja S."/>
            <person name="Hansen M."/>
            <person name="Heiman D."/>
            <person name="Howarth C."/>
            <person name="Larimer J."/>
            <person name="Lui A."/>
            <person name="MacDonald P.J.P."/>
            <person name="McCowen C."/>
            <person name="Montmayeur A."/>
            <person name="Murphy C."/>
            <person name="Neiman D."/>
            <person name="Pearson M."/>
            <person name="Priest M."/>
            <person name="Roberts A."/>
            <person name="Saif S."/>
            <person name="Shea T."/>
            <person name="Sisk P."/>
            <person name="Stolte C."/>
            <person name="Sykes S."/>
            <person name="Wortman J."/>
            <person name="Nusbaum C."/>
            <person name="Birren B."/>
        </authorList>
    </citation>
    <scope>NUCLEOTIDE SEQUENCE [LARGE SCALE GENOMIC DNA]</scope>
    <source>
        <strain evidence="1 2">CL05T12C13</strain>
    </source>
</reference>
<gene>
    <name evidence="1" type="ORF">HMPREF1080_01857</name>
</gene>
<dbReference type="RefSeq" id="WP_005800472.1">
    <property type="nucleotide sequence ID" value="NZ_JH724193.1"/>
</dbReference>
<dbReference type="HOGENOM" id="CLU_064890_0_0_10"/>
<name>I9BG67_BACFG</name>
<dbReference type="Proteomes" id="UP000003917">
    <property type="component" value="Unassembled WGS sequence"/>
</dbReference>
<evidence type="ECO:0000313" key="1">
    <source>
        <dbReference type="EMBL" id="EIY98807.1"/>
    </source>
</evidence>
<dbReference type="Gene3D" id="3.40.50.2000">
    <property type="entry name" value="Glycogen Phosphorylase B"/>
    <property type="match status" value="1"/>
</dbReference>
<proteinExistence type="predicted"/>
<evidence type="ECO:0008006" key="3">
    <source>
        <dbReference type="Google" id="ProtNLM"/>
    </source>
</evidence>
<evidence type="ECO:0000313" key="2">
    <source>
        <dbReference type="Proteomes" id="UP000003917"/>
    </source>
</evidence>
<dbReference type="PATRIC" id="fig|997881.3.peg.1946"/>
<dbReference type="AlphaFoldDB" id="I9BG67"/>
<protein>
    <recommendedName>
        <fullName evidence="3">Glycosyltransferase subfamily 4-like N-terminal domain-containing protein</fullName>
    </recommendedName>
</protein>
<organism evidence="1 2">
    <name type="scientific">Bacteroides fragilis CL05T12C13</name>
    <dbReference type="NCBI Taxonomy" id="997881"/>
    <lineage>
        <taxon>Bacteria</taxon>
        <taxon>Pseudomonadati</taxon>
        <taxon>Bacteroidota</taxon>
        <taxon>Bacteroidia</taxon>
        <taxon>Bacteroidales</taxon>
        <taxon>Bacteroidaceae</taxon>
        <taxon>Bacteroides</taxon>
    </lineage>
</organism>
<accession>I9BG67</accession>
<comment type="caution">
    <text evidence="1">The sequence shown here is derived from an EMBL/GenBank/DDBJ whole genome shotgun (WGS) entry which is preliminary data.</text>
</comment>